<evidence type="ECO:0000256" key="1">
    <source>
        <dbReference type="SAM" id="Phobius"/>
    </source>
</evidence>
<feature type="transmembrane region" description="Helical" evidence="1">
    <location>
        <begin position="21"/>
        <end position="41"/>
    </location>
</feature>
<name>A0ABQ7G448_DUNSA</name>
<keyword evidence="1" id="KW-0472">Membrane</keyword>
<accession>A0ABQ7G448</accession>
<gene>
    <name evidence="2" type="ORF">DUNSADRAFT_16160</name>
</gene>
<keyword evidence="3" id="KW-1185">Reference proteome</keyword>
<keyword evidence="1" id="KW-0812">Transmembrane</keyword>
<keyword evidence="1" id="KW-1133">Transmembrane helix</keyword>
<protein>
    <submittedName>
        <fullName evidence="2">Uncharacterized protein</fullName>
    </submittedName>
</protein>
<dbReference type="EMBL" id="MU070166">
    <property type="protein sequence ID" value="KAF5829391.1"/>
    <property type="molecule type" value="Genomic_DNA"/>
</dbReference>
<proteinExistence type="predicted"/>
<evidence type="ECO:0000313" key="3">
    <source>
        <dbReference type="Proteomes" id="UP000815325"/>
    </source>
</evidence>
<comment type="caution">
    <text evidence="2">The sequence shown here is derived from an EMBL/GenBank/DDBJ whole genome shotgun (WGS) entry which is preliminary data.</text>
</comment>
<sequence length="118" mass="12457">MINEISGRSCRVYSPHNALTVSAAVFAMVVTAIQLAGIAALQNGCPLLEQVERSSMSELNDKLQQAEAMLSEVSVDRPLQALSLIDEALPPVMHSLSILASAASTAVFTQTPDGDCTK</sequence>
<organism evidence="2 3">
    <name type="scientific">Dunaliella salina</name>
    <name type="common">Green alga</name>
    <name type="synonym">Protococcus salinus</name>
    <dbReference type="NCBI Taxonomy" id="3046"/>
    <lineage>
        <taxon>Eukaryota</taxon>
        <taxon>Viridiplantae</taxon>
        <taxon>Chlorophyta</taxon>
        <taxon>core chlorophytes</taxon>
        <taxon>Chlorophyceae</taxon>
        <taxon>CS clade</taxon>
        <taxon>Chlamydomonadales</taxon>
        <taxon>Dunaliellaceae</taxon>
        <taxon>Dunaliella</taxon>
    </lineage>
</organism>
<evidence type="ECO:0000313" key="2">
    <source>
        <dbReference type="EMBL" id="KAF5829391.1"/>
    </source>
</evidence>
<reference evidence="2" key="1">
    <citation type="submission" date="2017-08" db="EMBL/GenBank/DDBJ databases">
        <authorList>
            <person name="Polle J.E."/>
            <person name="Barry K."/>
            <person name="Cushman J."/>
            <person name="Schmutz J."/>
            <person name="Tran D."/>
            <person name="Hathwaick L.T."/>
            <person name="Yim W.C."/>
            <person name="Jenkins J."/>
            <person name="Mckie-Krisberg Z.M."/>
            <person name="Prochnik S."/>
            <person name="Lindquist E."/>
            <person name="Dockter R.B."/>
            <person name="Adam C."/>
            <person name="Molina H."/>
            <person name="Bunkerborg J."/>
            <person name="Jin E."/>
            <person name="Buchheim M."/>
            <person name="Magnuson J."/>
        </authorList>
    </citation>
    <scope>NUCLEOTIDE SEQUENCE</scope>
    <source>
        <strain evidence="2">CCAP 19/18</strain>
    </source>
</reference>
<dbReference type="Proteomes" id="UP000815325">
    <property type="component" value="Unassembled WGS sequence"/>
</dbReference>